<dbReference type="SUPFAM" id="SSF50939">
    <property type="entry name" value="Sialidases"/>
    <property type="match status" value="1"/>
</dbReference>
<dbReference type="EMBL" id="JAOYOD010000001">
    <property type="protein sequence ID" value="MCV9385921.1"/>
    <property type="molecule type" value="Genomic_DNA"/>
</dbReference>
<feature type="chain" id="PRO_5046428928" evidence="1">
    <location>
        <begin position="23"/>
        <end position="387"/>
    </location>
</feature>
<keyword evidence="4" id="KW-1185">Reference proteome</keyword>
<dbReference type="Proteomes" id="UP001300692">
    <property type="component" value="Unassembled WGS sequence"/>
</dbReference>
<proteinExistence type="predicted"/>
<comment type="caution">
    <text evidence="3">The sequence shown here is derived from an EMBL/GenBank/DDBJ whole genome shotgun (WGS) entry which is preliminary data.</text>
</comment>
<evidence type="ECO:0000256" key="1">
    <source>
        <dbReference type="SAM" id="SignalP"/>
    </source>
</evidence>
<protein>
    <submittedName>
        <fullName evidence="3">Exo-alpha-sialidase</fullName>
    </submittedName>
</protein>
<dbReference type="InterPro" id="IPR011040">
    <property type="entry name" value="Sialidase"/>
</dbReference>
<feature type="signal peptide" evidence="1">
    <location>
        <begin position="1"/>
        <end position="22"/>
    </location>
</feature>
<organism evidence="3 4">
    <name type="scientific">Reichenbachiella ulvae</name>
    <dbReference type="NCBI Taxonomy" id="2980104"/>
    <lineage>
        <taxon>Bacteria</taxon>
        <taxon>Pseudomonadati</taxon>
        <taxon>Bacteroidota</taxon>
        <taxon>Cytophagia</taxon>
        <taxon>Cytophagales</taxon>
        <taxon>Reichenbachiellaceae</taxon>
        <taxon>Reichenbachiella</taxon>
    </lineage>
</organism>
<dbReference type="RefSeq" id="WP_264136703.1">
    <property type="nucleotide sequence ID" value="NZ_JAOYOD010000001.1"/>
</dbReference>
<evidence type="ECO:0000259" key="2">
    <source>
        <dbReference type="Pfam" id="PF13088"/>
    </source>
</evidence>
<dbReference type="Gene3D" id="2.120.10.10">
    <property type="match status" value="1"/>
</dbReference>
<evidence type="ECO:0000313" key="3">
    <source>
        <dbReference type="EMBL" id="MCV9385921.1"/>
    </source>
</evidence>
<keyword evidence="1" id="KW-0732">Signal</keyword>
<dbReference type="CDD" id="cd15482">
    <property type="entry name" value="Sialidase_non-viral"/>
    <property type="match status" value="1"/>
</dbReference>
<dbReference type="Pfam" id="PF13088">
    <property type="entry name" value="BNR_2"/>
    <property type="match status" value="1"/>
</dbReference>
<evidence type="ECO:0000313" key="4">
    <source>
        <dbReference type="Proteomes" id="UP001300692"/>
    </source>
</evidence>
<gene>
    <name evidence="3" type="ORF">N7U62_04565</name>
</gene>
<accession>A0ABT3CQS0</accession>
<reference evidence="3 4" key="1">
    <citation type="submission" date="2022-10" db="EMBL/GenBank/DDBJ databases">
        <title>Comparative genomics and taxonomic characterization of three novel marine species of genus Reichenbachiella exhibiting antioxidant and polysaccharide degradation activities.</title>
        <authorList>
            <person name="Muhammad N."/>
            <person name="Lee Y.-J."/>
            <person name="Ko J."/>
            <person name="Kim S.-G."/>
        </authorList>
    </citation>
    <scope>NUCLEOTIDE SEQUENCE [LARGE SCALE GENOMIC DNA]</scope>
    <source>
        <strain evidence="3 4">ABR2-5</strain>
    </source>
</reference>
<name>A0ABT3CQS0_9BACT</name>
<dbReference type="InterPro" id="IPR036278">
    <property type="entry name" value="Sialidase_sf"/>
</dbReference>
<dbReference type="PANTHER" id="PTHR43752">
    <property type="entry name" value="BNR/ASP-BOX REPEAT FAMILY PROTEIN"/>
    <property type="match status" value="1"/>
</dbReference>
<feature type="domain" description="Sialidase" evidence="2">
    <location>
        <begin position="77"/>
        <end position="364"/>
    </location>
</feature>
<dbReference type="PANTHER" id="PTHR43752:SF2">
    <property type="entry name" value="BNR_ASP-BOX REPEAT FAMILY PROTEIN"/>
    <property type="match status" value="1"/>
</dbReference>
<sequence>MKYSCIILSSILSLVLISTCWAQEKLLSHTDDLFNQEQTQDLGLSIVTGAETVTVFSPSDSTDKFSNNVVMIGFQGYLYCQWQSSAVGEDGLDSWVAYSRSKDGVHWSDPMVLAESIEEGYTAPGGWRVHNGELIAYINTWPESTHPRGGYTRYISSQDGIHWSDPRAVTMQNGDTLKAIIEQDPHEVISGRLVNAAHFQPGLIVNPIYTDDPRGVSDWVKADFENVSIDDVSRCIEPSTFIRPDSTLVMIFRDQKSSFVKFASFSKDKGQSWTKPVATSFPDARTKQSAGNIPNGSIYMAGNPVQNKVRIPLVISLSQDGILFDKAFVLRKGGADLQALRTEGKAKRPGYHYPKSMIFEGYLYVSYATNKEDVEFTRIPLSKLMEF</sequence>